<feature type="compositionally biased region" description="Low complexity" evidence="1">
    <location>
        <begin position="292"/>
        <end position="311"/>
    </location>
</feature>
<accession>A0A9P3FIF2</accession>
<evidence type="ECO:0000313" key="2">
    <source>
        <dbReference type="EMBL" id="GIZ48511.1"/>
    </source>
</evidence>
<dbReference type="Proteomes" id="UP000825890">
    <property type="component" value="Unassembled WGS sequence"/>
</dbReference>
<feature type="compositionally biased region" description="Pro residues" evidence="1">
    <location>
        <begin position="92"/>
        <end position="101"/>
    </location>
</feature>
<dbReference type="GeneID" id="68297143"/>
<comment type="caution">
    <text evidence="2">The sequence shown here is derived from an EMBL/GenBank/DDBJ whole genome shotgun (WGS) entry which is preliminary data.</text>
</comment>
<feature type="region of interest" description="Disordered" evidence="1">
    <location>
        <begin position="252"/>
        <end position="324"/>
    </location>
</feature>
<dbReference type="RefSeq" id="XP_044662998.1">
    <property type="nucleotide sequence ID" value="XM_044807063.1"/>
</dbReference>
<gene>
    <name evidence="2" type="ORF">CKM354_001156800</name>
</gene>
<dbReference type="OrthoDB" id="3638488at2759"/>
<evidence type="ECO:0000313" key="3">
    <source>
        <dbReference type="Proteomes" id="UP000825890"/>
    </source>
</evidence>
<sequence>MASARLCQHAAATAEFSTQHAAYGHQQVVRTHLTWPGPDWLAIHWHFYSLLCDMPFVRARDRRPAGQLARKISRVFRRDQQAAGALRATANSPPPPEPPIPSTARVAKLRQTISRLLVRWRPHHGTVTPMLDGSLEPHHRSAPRPHSVLVARDPERIRRIRSYLGSSGHDQAIPKRKRSVRFEQHLNTSSCIDQLDGQSGEKFTMYEDPGNSETSGLSQGAAERLGALSANLNLDTGIRTVIKRAKPDKPQVPHIVTTFDDTTSNGHAIEQRHSSPSTNSSATLFSRGSKGAWSPTSTASTGATSITSLTSPGSSGSRKRHSPEECQILSKGGDKGENLVLPPIQEDTGRSILVPTQEASVDVQPSVATVENAVAAKCALETMYDPIFTKSHSPRSIRKKKFERYMNELGMSHDQRAIA</sequence>
<proteinExistence type="predicted"/>
<name>A0A9P3FIF2_9PEZI</name>
<feature type="region of interest" description="Disordered" evidence="1">
    <location>
        <begin position="80"/>
        <end position="102"/>
    </location>
</feature>
<keyword evidence="3" id="KW-1185">Reference proteome</keyword>
<feature type="compositionally biased region" description="Polar residues" evidence="1">
    <location>
        <begin position="274"/>
        <end position="286"/>
    </location>
</feature>
<dbReference type="AlphaFoldDB" id="A0A9P3FIF2"/>
<dbReference type="EMBL" id="BOLY01000008">
    <property type="protein sequence ID" value="GIZ48511.1"/>
    <property type="molecule type" value="Genomic_DNA"/>
</dbReference>
<reference evidence="2 3" key="1">
    <citation type="submission" date="2021-01" db="EMBL/GenBank/DDBJ databases">
        <title>Cercospora kikuchii MAFF 305040 whole genome shotgun sequence.</title>
        <authorList>
            <person name="Kashiwa T."/>
            <person name="Suzuki T."/>
        </authorList>
    </citation>
    <scope>NUCLEOTIDE SEQUENCE [LARGE SCALE GENOMIC DNA]</scope>
    <source>
        <strain evidence="2 3">MAFF 305040</strain>
    </source>
</reference>
<evidence type="ECO:0000256" key="1">
    <source>
        <dbReference type="SAM" id="MobiDB-lite"/>
    </source>
</evidence>
<protein>
    <submittedName>
        <fullName evidence="2">Uncharacterized protein</fullName>
    </submittedName>
</protein>
<organism evidence="2 3">
    <name type="scientific">Cercospora kikuchii</name>
    <dbReference type="NCBI Taxonomy" id="84275"/>
    <lineage>
        <taxon>Eukaryota</taxon>
        <taxon>Fungi</taxon>
        <taxon>Dikarya</taxon>
        <taxon>Ascomycota</taxon>
        <taxon>Pezizomycotina</taxon>
        <taxon>Dothideomycetes</taxon>
        <taxon>Dothideomycetidae</taxon>
        <taxon>Mycosphaerellales</taxon>
        <taxon>Mycosphaerellaceae</taxon>
        <taxon>Cercospora</taxon>
    </lineage>
</organism>